<keyword evidence="3" id="KW-1185">Reference proteome</keyword>
<comment type="caution">
    <text evidence="2">The sequence shown here is derived from an EMBL/GenBank/DDBJ whole genome shotgun (WGS) entry which is preliminary data.</text>
</comment>
<feature type="domain" description="TraD/TraG TraM recognition site" evidence="1">
    <location>
        <begin position="343"/>
        <end position="459"/>
    </location>
</feature>
<proteinExistence type="predicted"/>
<dbReference type="AlphaFoldDB" id="A0A6N8JBT1"/>
<evidence type="ECO:0000313" key="2">
    <source>
        <dbReference type="EMBL" id="MVT42414.1"/>
    </source>
</evidence>
<dbReference type="EMBL" id="WRXO01000005">
    <property type="protein sequence ID" value="MVT42414.1"/>
    <property type="molecule type" value="Genomic_DNA"/>
</dbReference>
<accession>A0A6N8JBT1</accession>
<dbReference type="InterPro" id="IPR032689">
    <property type="entry name" value="TraG-D_C"/>
</dbReference>
<organism evidence="2 3">
    <name type="scientific">Chitinophaga oryziterrae</name>
    <dbReference type="NCBI Taxonomy" id="1031224"/>
    <lineage>
        <taxon>Bacteria</taxon>
        <taxon>Pseudomonadati</taxon>
        <taxon>Bacteroidota</taxon>
        <taxon>Chitinophagia</taxon>
        <taxon>Chitinophagales</taxon>
        <taxon>Chitinophagaceae</taxon>
        <taxon>Chitinophaga</taxon>
    </lineage>
</organism>
<dbReference type="SUPFAM" id="SSF52540">
    <property type="entry name" value="P-loop containing nucleoside triphosphate hydrolases"/>
    <property type="match status" value="1"/>
</dbReference>
<dbReference type="InterPro" id="IPR027417">
    <property type="entry name" value="P-loop_NTPase"/>
</dbReference>
<dbReference type="OrthoDB" id="179860at2"/>
<name>A0A6N8JBT1_9BACT</name>
<protein>
    <submittedName>
        <fullName evidence="2">TraM recognition domain-containing protein</fullName>
    </submittedName>
</protein>
<reference evidence="2 3" key="1">
    <citation type="submission" date="2019-12" db="EMBL/GenBank/DDBJ databases">
        <title>The draft genomic sequence of strain Chitinophaga oryziterrae JCM 16595.</title>
        <authorList>
            <person name="Zhang X."/>
        </authorList>
    </citation>
    <scope>NUCLEOTIDE SEQUENCE [LARGE SCALE GENOMIC DNA]</scope>
    <source>
        <strain evidence="2 3">JCM 16595</strain>
    </source>
</reference>
<dbReference type="Pfam" id="PF12696">
    <property type="entry name" value="TraG-D_C"/>
    <property type="match status" value="1"/>
</dbReference>
<dbReference type="Proteomes" id="UP000468388">
    <property type="component" value="Unassembled WGS sequence"/>
</dbReference>
<sequence length="498" mass="55875">MIHDLDTPLFQVADGKGMSPWTIRNAVEGTAIFGGIGSGKTSGSGCTIARKLLEKNFGGLVLTAKPDEKDMWVRYCQEAGRLDDLIIVEPGGQHAFNFLEYESAQRHGGISLTENIVQVLKTVIAAGVEKSNGKSDDPFWEDALNMLIFNSIDLSLLAYGKVSVQDLYDIVVTAPKKEPRPEDKGKPTAFKVAFAAARDRVDAQVEQFLKTLTPEEQSRLHRDAALFEATILEKIPDARTLQFVDQFFVESYRNLSEKTRSIIEFSFSGFLFRLLKEPVHSLFCRRPSTLSPDDCRKGKIVLLNFPVKQYYKVGRDIQVMMKFIFQRAWESRSLREDDHYVFLWADEAQHFLHEHDQEFSATARSAGIATVYLSQNLPNYHANMGGGAKSEYRVKGFLGTLSTKIFHANADIETNSYASDLIGQGYVEDKSRTVGMAGQYQSSQGTSIKLEKLVRPEEFVGLCTGGPQNGKRVSCFIHRQGNKFHNGFNFIEAFFPQD</sequence>
<gene>
    <name evidence="2" type="ORF">GO495_17610</name>
</gene>
<evidence type="ECO:0000259" key="1">
    <source>
        <dbReference type="Pfam" id="PF12696"/>
    </source>
</evidence>
<dbReference type="RefSeq" id="WP_157301050.1">
    <property type="nucleotide sequence ID" value="NZ_BAAAZB010000002.1"/>
</dbReference>
<evidence type="ECO:0000313" key="3">
    <source>
        <dbReference type="Proteomes" id="UP000468388"/>
    </source>
</evidence>
<dbReference type="Gene3D" id="3.40.50.300">
    <property type="entry name" value="P-loop containing nucleotide triphosphate hydrolases"/>
    <property type="match status" value="1"/>
</dbReference>